<evidence type="ECO:0000256" key="1">
    <source>
        <dbReference type="ARBA" id="ARBA00000073"/>
    </source>
</evidence>
<dbReference type="Gene3D" id="3.30.2350.10">
    <property type="entry name" value="Pseudouridine synthase"/>
    <property type="match status" value="2"/>
</dbReference>
<dbReference type="PROSITE" id="PS50889">
    <property type="entry name" value="S4"/>
    <property type="match status" value="1"/>
</dbReference>
<dbReference type="CDD" id="cd02869">
    <property type="entry name" value="PseudoU_synth_RluA_like"/>
    <property type="match status" value="1"/>
</dbReference>
<proteinExistence type="inferred from homology"/>
<reference evidence="6" key="2">
    <citation type="submission" date="2020-07" db="EMBL/GenBank/DDBJ databases">
        <authorList>
            <person name="Vera ALvarez R."/>
            <person name="Arias-Moreno D.M."/>
            <person name="Jimenez-Jacinto V."/>
            <person name="Jimenez-Bremont J.F."/>
            <person name="Swaminathan K."/>
            <person name="Moose S.P."/>
            <person name="Guerrero-Gonzalez M.L."/>
            <person name="Marino-Ramirez L."/>
            <person name="Landsman D."/>
            <person name="Rodriguez-Kessler M."/>
            <person name="Delgado-Sanchez P."/>
        </authorList>
    </citation>
    <scope>NUCLEOTIDE SEQUENCE</scope>
    <source>
        <tissue evidence="6">Cladode</tissue>
    </source>
</reference>
<dbReference type="SMART" id="SM00363">
    <property type="entry name" value="S4"/>
    <property type="match status" value="1"/>
</dbReference>
<dbReference type="PROSITE" id="PS01129">
    <property type="entry name" value="PSI_RLU"/>
    <property type="match status" value="1"/>
</dbReference>
<dbReference type="AlphaFoldDB" id="A0A7C9EAB0"/>
<dbReference type="EMBL" id="GISG01193943">
    <property type="protein sequence ID" value="MBA4656884.1"/>
    <property type="molecule type" value="Transcribed_RNA"/>
</dbReference>
<dbReference type="InterPro" id="IPR006145">
    <property type="entry name" value="PsdUridine_synth_RsuA/RluA"/>
</dbReference>
<evidence type="ECO:0000256" key="4">
    <source>
        <dbReference type="PROSITE-ProRule" id="PRU00182"/>
    </source>
</evidence>
<name>A0A7C9EAB0_OPUST</name>
<reference evidence="6" key="1">
    <citation type="journal article" date="2013" name="J. Plant Res.">
        <title>Effect of fungi and light on seed germination of three Opuntia species from semiarid lands of central Mexico.</title>
        <authorList>
            <person name="Delgado-Sanchez P."/>
            <person name="Jimenez-Bremont J.F."/>
            <person name="Guerrero-Gonzalez Mde L."/>
            <person name="Flores J."/>
        </authorList>
    </citation>
    <scope>NUCLEOTIDE SEQUENCE</scope>
    <source>
        <tissue evidence="6">Cladode</tissue>
    </source>
</reference>
<evidence type="ECO:0000259" key="5">
    <source>
        <dbReference type="SMART" id="SM00363"/>
    </source>
</evidence>
<sequence>MAQALNSCSTLYHLPRRPAIPIRFRVPALVKAFSGESRADEASLGRTSYEGVRLEERVEELGKLRLDAWISSKIVGISRARVQSSIRAGLVSVNGRIVDKVSYAVRTGDEVNCLIAKLQPLKARAEEIPLDIEYEDEHVLVVNKPPHMVVHPAPGNARGTLVNAVLNHCTLPNVGLADTGWLSEAEYDSEDDLKIDVDLTDQVSNEETYSSSSIRPGIVHRLDKGTSGLLVVAKDEHSHAHLGEQFESHTITRVYISLTSGVPNPTSGRVEVPIGRDINNRTRMVAATGRNHSGPVRHAASSYKVLEVLANGGAAVVEWRLETGRTHQIRVHAKYTGIPLLGDDLYGGTKDMALSLLRPRIPSSSHVELANLLSCIERPCLHAMVLGFKHPCTGKYMQFSCPPPSDFSVVLNQLRRFSK</sequence>
<evidence type="ECO:0000256" key="3">
    <source>
        <dbReference type="ARBA" id="ARBA00023235"/>
    </source>
</evidence>
<dbReference type="SUPFAM" id="SSF55120">
    <property type="entry name" value="Pseudouridine synthase"/>
    <property type="match status" value="1"/>
</dbReference>
<dbReference type="InterPro" id="IPR050188">
    <property type="entry name" value="RluA_PseudoU_synthase"/>
</dbReference>
<comment type="similarity">
    <text evidence="2">Belongs to the pseudouridine synthase RluA family.</text>
</comment>
<dbReference type="InterPro" id="IPR020103">
    <property type="entry name" value="PsdUridine_synth_cat_dom_sf"/>
</dbReference>
<feature type="domain" description="RNA-binding S4" evidence="5">
    <location>
        <begin position="64"/>
        <end position="122"/>
    </location>
</feature>
<dbReference type="InterPro" id="IPR006224">
    <property type="entry name" value="PsdUridine_synth_RluA-like_CS"/>
</dbReference>
<dbReference type="PANTHER" id="PTHR21600:SF87">
    <property type="entry name" value="RNA PSEUDOURIDYLATE SYNTHASE DOMAIN-CONTAINING PROTEIN 1"/>
    <property type="match status" value="1"/>
</dbReference>
<evidence type="ECO:0000256" key="2">
    <source>
        <dbReference type="ARBA" id="ARBA00010876"/>
    </source>
</evidence>
<organism evidence="6">
    <name type="scientific">Opuntia streptacantha</name>
    <name type="common">Prickly pear cactus</name>
    <name type="synonym">Opuntia cardona</name>
    <dbReference type="NCBI Taxonomy" id="393608"/>
    <lineage>
        <taxon>Eukaryota</taxon>
        <taxon>Viridiplantae</taxon>
        <taxon>Streptophyta</taxon>
        <taxon>Embryophyta</taxon>
        <taxon>Tracheophyta</taxon>
        <taxon>Spermatophyta</taxon>
        <taxon>Magnoliopsida</taxon>
        <taxon>eudicotyledons</taxon>
        <taxon>Gunneridae</taxon>
        <taxon>Pentapetalae</taxon>
        <taxon>Caryophyllales</taxon>
        <taxon>Cactineae</taxon>
        <taxon>Cactaceae</taxon>
        <taxon>Opuntioideae</taxon>
        <taxon>Opuntia</taxon>
    </lineage>
</organism>
<protein>
    <recommendedName>
        <fullName evidence="5">RNA-binding S4 domain-containing protein</fullName>
    </recommendedName>
</protein>
<dbReference type="GO" id="GO:0003723">
    <property type="term" value="F:RNA binding"/>
    <property type="evidence" value="ECO:0007669"/>
    <property type="project" value="UniProtKB-KW"/>
</dbReference>
<dbReference type="Pfam" id="PF01479">
    <property type="entry name" value="S4"/>
    <property type="match status" value="1"/>
</dbReference>
<comment type="catalytic activity">
    <reaction evidence="1">
        <text>a uridine in RNA = a pseudouridine in RNA</text>
        <dbReference type="Rhea" id="RHEA:48348"/>
        <dbReference type="Rhea" id="RHEA-COMP:12068"/>
        <dbReference type="Rhea" id="RHEA-COMP:12069"/>
        <dbReference type="ChEBI" id="CHEBI:65314"/>
        <dbReference type="ChEBI" id="CHEBI:65315"/>
    </reaction>
</comment>
<dbReference type="GO" id="GO:0000455">
    <property type="term" value="P:enzyme-directed rRNA pseudouridine synthesis"/>
    <property type="evidence" value="ECO:0007669"/>
    <property type="project" value="TreeGrafter"/>
</dbReference>
<evidence type="ECO:0000313" key="6">
    <source>
        <dbReference type="EMBL" id="MBA4656884.1"/>
    </source>
</evidence>
<accession>A0A7C9EAB0</accession>
<keyword evidence="4" id="KW-0694">RNA-binding</keyword>
<dbReference type="CDD" id="cd00165">
    <property type="entry name" value="S4"/>
    <property type="match status" value="1"/>
</dbReference>
<dbReference type="Gene3D" id="3.10.290.10">
    <property type="entry name" value="RNA-binding S4 domain"/>
    <property type="match status" value="1"/>
</dbReference>
<dbReference type="InterPro" id="IPR036986">
    <property type="entry name" value="S4_RNA-bd_sf"/>
</dbReference>
<dbReference type="GO" id="GO:0009982">
    <property type="term" value="F:pseudouridine synthase activity"/>
    <property type="evidence" value="ECO:0007669"/>
    <property type="project" value="InterPro"/>
</dbReference>
<dbReference type="InterPro" id="IPR002942">
    <property type="entry name" value="S4_RNA-bd"/>
</dbReference>
<dbReference type="PANTHER" id="PTHR21600">
    <property type="entry name" value="MITOCHONDRIAL RNA PSEUDOURIDINE SYNTHASE"/>
    <property type="match status" value="1"/>
</dbReference>
<dbReference type="Pfam" id="PF00849">
    <property type="entry name" value="PseudoU_synth_2"/>
    <property type="match status" value="1"/>
</dbReference>
<dbReference type="SUPFAM" id="SSF55174">
    <property type="entry name" value="Alpha-L RNA-binding motif"/>
    <property type="match status" value="1"/>
</dbReference>
<keyword evidence="3" id="KW-0413">Isomerase</keyword>